<dbReference type="RefSeq" id="XP_035349083.1">
    <property type="nucleotide sequence ID" value="XM_035493190.1"/>
</dbReference>
<gene>
    <name evidence="2" type="ORF">TRUGW13939_10077</name>
</gene>
<proteinExistence type="predicted"/>
<dbReference type="OrthoDB" id="4161095at2759"/>
<sequence length="160" mass="17307">MPDSYNSSSYYYSSATSTTNGTETSGHRYTTSSHTDQSGNTIVRTAHQDLGAPAAIEERHYDRTGQELLPSSSDQDWGAGRRRRIADITDDEDYNYGVTSLGAASVDSSSQDYSWESNVPGTSSPADDPSGNAIGRYRSSVDEGAVDPVTGNRYSQRDLD</sequence>
<name>A0A7H8R910_TALRU</name>
<evidence type="ECO:0000256" key="1">
    <source>
        <dbReference type="SAM" id="MobiDB-lite"/>
    </source>
</evidence>
<feature type="compositionally biased region" description="Polar residues" evidence="1">
    <location>
        <begin position="23"/>
        <end position="43"/>
    </location>
</feature>
<feature type="compositionally biased region" description="Basic and acidic residues" evidence="1">
    <location>
        <begin position="56"/>
        <end position="65"/>
    </location>
</feature>
<evidence type="ECO:0000313" key="2">
    <source>
        <dbReference type="EMBL" id="QKX62909.1"/>
    </source>
</evidence>
<accession>A0A7H8R910</accession>
<dbReference type="GeneID" id="55997558"/>
<feature type="compositionally biased region" description="Polar residues" evidence="1">
    <location>
        <begin position="106"/>
        <end position="125"/>
    </location>
</feature>
<dbReference type="EMBL" id="CP055902">
    <property type="protein sequence ID" value="QKX62909.1"/>
    <property type="molecule type" value="Genomic_DNA"/>
</dbReference>
<protein>
    <submittedName>
        <fullName evidence="2">Uncharacterized protein</fullName>
    </submittedName>
</protein>
<feature type="region of interest" description="Disordered" evidence="1">
    <location>
        <begin position="1"/>
        <end position="80"/>
    </location>
</feature>
<feature type="compositionally biased region" description="Low complexity" evidence="1">
    <location>
        <begin position="1"/>
        <end position="22"/>
    </location>
</feature>
<evidence type="ECO:0000313" key="3">
    <source>
        <dbReference type="Proteomes" id="UP000509510"/>
    </source>
</evidence>
<reference evidence="3" key="1">
    <citation type="submission" date="2020-06" db="EMBL/GenBank/DDBJ databases">
        <title>A chromosome-scale genome assembly of Talaromyces rugulosus W13939.</title>
        <authorList>
            <person name="Wang B."/>
            <person name="Guo L."/>
            <person name="Ye K."/>
            <person name="Wang L."/>
        </authorList>
    </citation>
    <scope>NUCLEOTIDE SEQUENCE [LARGE SCALE GENOMIC DNA]</scope>
    <source>
        <strain evidence="3">W13939</strain>
    </source>
</reference>
<dbReference type="KEGG" id="trg:TRUGW13939_10077"/>
<feature type="region of interest" description="Disordered" evidence="1">
    <location>
        <begin position="105"/>
        <end position="160"/>
    </location>
</feature>
<dbReference type="Proteomes" id="UP000509510">
    <property type="component" value="Chromosome V"/>
</dbReference>
<dbReference type="AlphaFoldDB" id="A0A7H8R910"/>
<keyword evidence="3" id="KW-1185">Reference proteome</keyword>
<organism evidence="2 3">
    <name type="scientific">Talaromyces rugulosus</name>
    <name type="common">Penicillium rugulosum</name>
    <dbReference type="NCBI Taxonomy" id="121627"/>
    <lineage>
        <taxon>Eukaryota</taxon>
        <taxon>Fungi</taxon>
        <taxon>Dikarya</taxon>
        <taxon>Ascomycota</taxon>
        <taxon>Pezizomycotina</taxon>
        <taxon>Eurotiomycetes</taxon>
        <taxon>Eurotiomycetidae</taxon>
        <taxon>Eurotiales</taxon>
        <taxon>Trichocomaceae</taxon>
        <taxon>Talaromyces</taxon>
        <taxon>Talaromyces sect. Islandici</taxon>
    </lineage>
</organism>